<dbReference type="InterPro" id="IPR031107">
    <property type="entry name" value="Small_HSP"/>
</dbReference>
<evidence type="ECO:0000256" key="2">
    <source>
        <dbReference type="PROSITE-ProRule" id="PRU00285"/>
    </source>
</evidence>
<dbReference type="InterPro" id="IPR008978">
    <property type="entry name" value="HSP20-like_chaperone"/>
</dbReference>
<dbReference type="InterPro" id="IPR002068">
    <property type="entry name" value="A-crystallin/Hsp20_dom"/>
</dbReference>
<proteinExistence type="inferred from homology"/>
<dbReference type="Gene3D" id="2.60.40.790">
    <property type="match status" value="1"/>
</dbReference>
<dbReference type="AlphaFoldDB" id="A0A9P4Q7N4"/>
<protein>
    <submittedName>
        <fullName evidence="6">HSP20-like chaperone</fullName>
    </submittedName>
</protein>
<dbReference type="Pfam" id="PF00011">
    <property type="entry name" value="HSP20"/>
    <property type="match status" value="1"/>
</dbReference>
<organism evidence="6 7">
    <name type="scientific">Polychaeton citri CBS 116435</name>
    <dbReference type="NCBI Taxonomy" id="1314669"/>
    <lineage>
        <taxon>Eukaryota</taxon>
        <taxon>Fungi</taxon>
        <taxon>Dikarya</taxon>
        <taxon>Ascomycota</taxon>
        <taxon>Pezizomycotina</taxon>
        <taxon>Dothideomycetes</taxon>
        <taxon>Dothideomycetidae</taxon>
        <taxon>Capnodiales</taxon>
        <taxon>Capnodiaceae</taxon>
        <taxon>Polychaeton</taxon>
    </lineage>
</organism>
<dbReference type="PROSITE" id="PS01031">
    <property type="entry name" value="SHSP"/>
    <property type="match status" value="1"/>
</dbReference>
<feature type="compositionally biased region" description="Basic and acidic residues" evidence="4">
    <location>
        <begin position="49"/>
        <end position="58"/>
    </location>
</feature>
<dbReference type="OrthoDB" id="5511210at2759"/>
<reference evidence="6" key="1">
    <citation type="journal article" date="2020" name="Stud. Mycol.">
        <title>101 Dothideomycetes genomes: a test case for predicting lifestyles and emergence of pathogens.</title>
        <authorList>
            <person name="Haridas S."/>
            <person name="Albert R."/>
            <person name="Binder M."/>
            <person name="Bloem J."/>
            <person name="Labutti K."/>
            <person name="Salamov A."/>
            <person name="Andreopoulos B."/>
            <person name="Baker S."/>
            <person name="Barry K."/>
            <person name="Bills G."/>
            <person name="Bluhm B."/>
            <person name="Cannon C."/>
            <person name="Castanera R."/>
            <person name="Culley D."/>
            <person name="Daum C."/>
            <person name="Ezra D."/>
            <person name="Gonzalez J."/>
            <person name="Henrissat B."/>
            <person name="Kuo A."/>
            <person name="Liang C."/>
            <person name="Lipzen A."/>
            <person name="Lutzoni F."/>
            <person name="Magnuson J."/>
            <person name="Mondo S."/>
            <person name="Nolan M."/>
            <person name="Ohm R."/>
            <person name="Pangilinan J."/>
            <person name="Park H.-J."/>
            <person name="Ramirez L."/>
            <person name="Alfaro M."/>
            <person name="Sun H."/>
            <person name="Tritt A."/>
            <person name="Yoshinaga Y."/>
            <person name="Zwiers L.-H."/>
            <person name="Turgeon B."/>
            <person name="Goodwin S."/>
            <person name="Spatafora J."/>
            <person name="Crous P."/>
            <person name="Grigoriev I."/>
        </authorList>
    </citation>
    <scope>NUCLEOTIDE SEQUENCE</scope>
    <source>
        <strain evidence="6">CBS 116435</strain>
    </source>
</reference>
<gene>
    <name evidence="6" type="ORF">K431DRAFT_286477</name>
</gene>
<evidence type="ECO:0000259" key="5">
    <source>
        <dbReference type="PROSITE" id="PS01031"/>
    </source>
</evidence>
<feature type="domain" description="SHSP" evidence="5">
    <location>
        <begin position="213"/>
        <end position="333"/>
    </location>
</feature>
<dbReference type="Proteomes" id="UP000799441">
    <property type="component" value="Unassembled WGS sequence"/>
</dbReference>
<evidence type="ECO:0000256" key="3">
    <source>
        <dbReference type="RuleBase" id="RU003616"/>
    </source>
</evidence>
<keyword evidence="1" id="KW-0346">Stress response</keyword>
<evidence type="ECO:0000256" key="4">
    <source>
        <dbReference type="SAM" id="MobiDB-lite"/>
    </source>
</evidence>
<dbReference type="SUPFAM" id="SSF49764">
    <property type="entry name" value="HSP20-like chaperones"/>
    <property type="match status" value="1"/>
</dbReference>
<evidence type="ECO:0000313" key="6">
    <source>
        <dbReference type="EMBL" id="KAF2719674.1"/>
    </source>
</evidence>
<feature type="compositionally biased region" description="Basic residues" evidence="4">
    <location>
        <begin position="72"/>
        <end position="87"/>
    </location>
</feature>
<name>A0A9P4Q7N4_9PEZI</name>
<comment type="caution">
    <text evidence="6">The sequence shown here is derived from an EMBL/GenBank/DDBJ whole genome shotgun (WGS) entry which is preliminary data.</text>
</comment>
<feature type="region of interest" description="Disordered" evidence="4">
    <location>
        <begin position="25"/>
        <end position="168"/>
    </location>
</feature>
<evidence type="ECO:0000313" key="7">
    <source>
        <dbReference type="Proteomes" id="UP000799441"/>
    </source>
</evidence>
<keyword evidence="7" id="KW-1185">Reference proteome</keyword>
<dbReference type="PANTHER" id="PTHR11527">
    <property type="entry name" value="HEAT-SHOCK PROTEIN 20 FAMILY MEMBER"/>
    <property type="match status" value="1"/>
</dbReference>
<evidence type="ECO:0000256" key="1">
    <source>
        <dbReference type="ARBA" id="ARBA00023016"/>
    </source>
</evidence>
<dbReference type="CDD" id="cd06464">
    <property type="entry name" value="ACD_sHsps-like"/>
    <property type="match status" value="1"/>
</dbReference>
<sequence>MPSVRYYNQTAPFWDFVASMEDQGANHPFFGGNGNNNANGNNASDEEHDNPSDQDNHRGPTWGSWPFGPMPHRGRHGPHHPHRHHHGPPPPPPPPGAGEHGPEHGPPPPPEYSDEDPPISHPDEGEAGPSHPSHPHGPRGPWGGRHAGHGGRGRGWGGRGRNHCGSHARGGSGVPPFFAAGFPFAANLGPLADIFQSQSHLWTGNEKAGAGNGAGSSFKPEVDVFDTADAFVVHISLPGAKKEDVGVDWDAEKSELRVAGVVYRPGEEEFIKTLALDERRVGEFERKVRLGSRAHPAQVDVEGISAKLEDGILRIEVPKMESGFVEVRKVDIE</sequence>
<comment type="similarity">
    <text evidence="2 3">Belongs to the small heat shock protein (HSP20) family.</text>
</comment>
<accession>A0A9P4Q7N4</accession>
<dbReference type="EMBL" id="MU003808">
    <property type="protein sequence ID" value="KAF2719674.1"/>
    <property type="molecule type" value="Genomic_DNA"/>
</dbReference>